<keyword evidence="2" id="KW-0472">Membrane</keyword>
<proteinExistence type="predicted"/>
<evidence type="ECO:0000256" key="1">
    <source>
        <dbReference type="SAM" id="MobiDB-lite"/>
    </source>
</evidence>
<evidence type="ECO:0000313" key="3">
    <source>
        <dbReference type="EMBL" id="MCY1008603.1"/>
    </source>
</evidence>
<dbReference type="Proteomes" id="UP001150924">
    <property type="component" value="Unassembled WGS sequence"/>
</dbReference>
<keyword evidence="4" id="KW-1185">Reference proteome</keyword>
<reference evidence="3" key="1">
    <citation type="submission" date="2022-11" db="EMBL/GenBank/DDBJ databases">
        <title>Minimal conservation of predation-associated metabolite biosynthetic gene clusters underscores biosynthetic potential of Myxococcota including descriptions for ten novel species: Archangium lansinium sp. nov., Myxococcus landrumus sp. nov., Nannocystis bai.</title>
        <authorList>
            <person name="Ahearne A."/>
            <person name="Stevens C."/>
            <person name="Phillips K."/>
        </authorList>
    </citation>
    <scope>NUCLEOTIDE SEQUENCE</scope>
    <source>
        <strain evidence="3">Na p29</strain>
    </source>
</reference>
<feature type="transmembrane region" description="Helical" evidence="2">
    <location>
        <begin position="7"/>
        <end position="25"/>
    </location>
</feature>
<sequence length="119" mass="13563">MPTEQFWHLAWFTPIMLAFWIPAFIFHDCLVLLGWPWWQNGLACMAFAILWTGLVERWSRRYLAGRRMRALTEGELDDAQEAPVPSPAQSRKLPVFATHESGTTRTRGCSAGRESSLPG</sequence>
<evidence type="ECO:0000256" key="2">
    <source>
        <dbReference type="SAM" id="Phobius"/>
    </source>
</evidence>
<keyword evidence="2" id="KW-0812">Transmembrane</keyword>
<dbReference type="AlphaFoldDB" id="A0A9X3ER41"/>
<accession>A0A9X3ER41</accession>
<organism evidence="3 4">
    <name type="scientific">Nannocystis pusilla</name>
    <dbReference type="NCBI Taxonomy" id="889268"/>
    <lineage>
        <taxon>Bacteria</taxon>
        <taxon>Pseudomonadati</taxon>
        <taxon>Myxococcota</taxon>
        <taxon>Polyangia</taxon>
        <taxon>Nannocystales</taxon>
        <taxon>Nannocystaceae</taxon>
        <taxon>Nannocystis</taxon>
    </lineage>
</organism>
<protein>
    <submittedName>
        <fullName evidence="3">Uncharacterized protein</fullName>
    </submittedName>
</protein>
<evidence type="ECO:0000313" key="4">
    <source>
        <dbReference type="Proteomes" id="UP001150924"/>
    </source>
</evidence>
<keyword evidence="2" id="KW-1133">Transmembrane helix</keyword>
<dbReference type="RefSeq" id="WP_267771205.1">
    <property type="nucleotide sequence ID" value="NZ_JAPNKE010000002.1"/>
</dbReference>
<feature type="region of interest" description="Disordered" evidence="1">
    <location>
        <begin position="74"/>
        <end position="119"/>
    </location>
</feature>
<dbReference type="EMBL" id="JAPNKE010000002">
    <property type="protein sequence ID" value="MCY1008603.1"/>
    <property type="molecule type" value="Genomic_DNA"/>
</dbReference>
<comment type="caution">
    <text evidence="3">The sequence shown here is derived from an EMBL/GenBank/DDBJ whole genome shotgun (WGS) entry which is preliminary data.</text>
</comment>
<gene>
    <name evidence="3" type="ORF">OV079_24180</name>
</gene>
<name>A0A9X3ER41_9BACT</name>
<feature type="transmembrane region" description="Helical" evidence="2">
    <location>
        <begin position="37"/>
        <end position="59"/>
    </location>
</feature>